<organism evidence="1 2">
    <name type="scientific">Planctomicrobium piriforme</name>
    <dbReference type="NCBI Taxonomy" id="1576369"/>
    <lineage>
        <taxon>Bacteria</taxon>
        <taxon>Pseudomonadati</taxon>
        <taxon>Planctomycetota</taxon>
        <taxon>Planctomycetia</taxon>
        <taxon>Planctomycetales</taxon>
        <taxon>Planctomycetaceae</taxon>
        <taxon>Planctomicrobium</taxon>
    </lineage>
</organism>
<evidence type="ECO:0000313" key="2">
    <source>
        <dbReference type="Proteomes" id="UP000199518"/>
    </source>
</evidence>
<reference evidence="2" key="1">
    <citation type="submission" date="2016-10" db="EMBL/GenBank/DDBJ databases">
        <authorList>
            <person name="Varghese N."/>
            <person name="Submissions S."/>
        </authorList>
    </citation>
    <scope>NUCLEOTIDE SEQUENCE [LARGE SCALE GENOMIC DNA]</scope>
    <source>
        <strain evidence="2">DSM 26348</strain>
    </source>
</reference>
<accession>A0A1I3JD14</accession>
<sequence>MSLTAEPFRTFSTPEGTPLPLYIVRFDRNGVCTSPQARSQLLEAVKQGGFTDIFLFSHGWNNDFPTALASYEGFIQGYSEMRRSRGLTAPPGYRPLAIGIYWPSAILLFGSEAGPQIAASLPASSAEMSEIELQDEIARQLPEQNLERFYALSQSDKLNSLEAEVLASLLLLIPPGSSDEIGDDQIPNSKDLVEVWKRFQEPSLSDSDGDHFGTVEPAGTPAVTAGPQTAGWLDWIDPRAAIRLTTVWMMKDRAGTVGANGVGPLLRDLLQNGSAKVHLIGHSYGCKVLLSATCIARLPRPVRSMLLLQPAVSHLCFASQLPGLAQPGGYRGALQAVEQPILATYSQHDYPLTSVFHYAVRRNRDLGDIQIAACAGAPPSRFAALGGYGPRSSGETLIDMAAPGDRYALNSQTRVYGLDSSKFIKGHSDISNEATWWAFSQLAHSSE</sequence>
<protein>
    <recommendedName>
        <fullName evidence="3">Alpha/beta hydrolase</fullName>
    </recommendedName>
</protein>
<evidence type="ECO:0008006" key="3">
    <source>
        <dbReference type="Google" id="ProtNLM"/>
    </source>
</evidence>
<dbReference type="SUPFAM" id="SSF53474">
    <property type="entry name" value="alpha/beta-Hydrolases"/>
    <property type="match status" value="1"/>
</dbReference>
<dbReference type="Gene3D" id="3.40.50.1820">
    <property type="entry name" value="alpha/beta hydrolase"/>
    <property type="match status" value="1"/>
</dbReference>
<dbReference type="OrthoDB" id="238337at2"/>
<evidence type="ECO:0000313" key="1">
    <source>
        <dbReference type="EMBL" id="SFI58133.1"/>
    </source>
</evidence>
<proteinExistence type="predicted"/>
<dbReference type="AlphaFoldDB" id="A0A1I3JD14"/>
<dbReference type="RefSeq" id="WP_139228476.1">
    <property type="nucleotide sequence ID" value="NZ_FOQD01000010.1"/>
</dbReference>
<dbReference type="EMBL" id="FOQD01000010">
    <property type="protein sequence ID" value="SFI58133.1"/>
    <property type="molecule type" value="Genomic_DNA"/>
</dbReference>
<keyword evidence="2" id="KW-1185">Reference proteome</keyword>
<name>A0A1I3JD14_9PLAN</name>
<gene>
    <name evidence="1" type="ORF">SAMN05421753_110135</name>
</gene>
<dbReference type="Proteomes" id="UP000199518">
    <property type="component" value="Unassembled WGS sequence"/>
</dbReference>
<dbReference type="STRING" id="1576369.SAMN05421753_110135"/>
<dbReference type="InterPro" id="IPR029058">
    <property type="entry name" value="AB_hydrolase_fold"/>
</dbReference>